<accession>A0A0A2VVA4</accession>
<dbReference type="HOGENOM" id="CLU_1722023_0_0_1"/>
<evidence type="ECO:0000313" key="3">
    <source>
        <dbReference type="Proteomes" id="UP000030106"/>
    </source>
</evidence>
<protein>
    <submittedName>
        <fullName evidence="2">Uncharacterized protein</fullName>
    </submittedName>
</protein>
<dbReference type="AlphaFoldDB" id="A0A0A2VVA4"/>
<feature type="region of interest" description="Disordered" evidence="1">
    <location>
        <begin position="50"/>
        <end position="83"/>
    </location>
</feature>
<dbReference type="EMBL" id="ANFO01000164">
    <property type="protein sequence ID" value="KGQ11861.1"/>
    <property type="molecule type" value="Genomic_DNA"/>
</dbReference>
<comment type="caution">
    <text evidence="2">The sequence shown here is derived from an EMBL/GenBank/DDBJ whole genome shotgun (WGS) entry which is preliminary data.</text>
</comment>
<proteinExistence type="predicted"/>
<feature type="compositionally biased region" description="Basic and acidic residues" evidence="1">
    <location>
        <begin position="63"/>
        <end position="79"/>
    </location>
</feature>
<sequence>MSSYLRPRIDSTLRTARDLALLNQIEHHPGVVHMPGQTAARAIGAHGKVVQNNRDGSSSGLDNAERHCGGHDEDNDGKAGEVCGGGRDEIDRLTYEEVAGAGRTVAIGNCCLNVSGQLKDRKDGQTRLNAVVFDIDSDSSSSVLLRERRAPS</sequence>
<organism evidence="2 3">
    <name type="scientific">Beauveria bassiana D1-5</name>
    <dbReference type="NCBI Taxonomy" id="1245745"/>
    <lineage>
        <taxon>Eukaryota</taxon>
        <taxon>Fungi</taxon>
        <taxon>Dikarya</taxon>
        <taxon>Ascomycota</taxon>
        <taxon>Pezizomycotina</taxon>
        <taxon>Sordariomycetes</taxon>
        <taxon>Hypocreomycetidae</taxon>
        <taxon>Hypocreales</taxon>
        <taxon>Cordycipitaceae</taxon>
        <taxon>Beauveria</taxon>
    </lineage>
</organism>
<name>A0A0A2VVA4_BEABA</name>
<evidence type="ECO:0000313" key="2">
    <source>
        <dbReference type="EMBL" id="KGQ11861.1"/>
    </source>
</evidence>
<reference evidence="2 3" key="1">
    <citation type="submission" date="2012-10" db="EMBL/GenBank/DDBJ databases">
        <title>Genome sequencing and analysis of entomopathogenic fungi Beauveria bassiana D1-5.</title>
        <authorList>
            <person name="Li Q."/>
            <person name="Wang L."/>
            <person name="Zhang Z."/>
            <person name="Wang Q."/>
            <person name="Ren J."/>
            <person name="Wang M."/>
            <person name="Xu W."/>
            <person name="Wang J."/>
            <person name="Lu Y."/>
            <person name="Du Q."/>
            <person name="Sun Z."/>
        </authorList>
    </citation>
    <scope>NUCLEOTIDE SEQUENCE [LARGE SCALE GENOMIC DNA]</scope>
    <source>
        <strain evidence="2 3">D1-5</strain>
    </source>
</reference>
<evidence type="ECO:0000256" key="1">
    <source>
        <dbReference type="SAM" id="MobiDB-lite"/>
    </source>
</evidence>
<feature type="compositionally biased region" description="Polar residues" evidence="1">
    <location>
        <begin position="50"/>
        <end position="61"/>
    </location>
</feature>
<gene>
    <name evidence="2" type="ORF">BBAD15_g2403</name>
</gene>
<dbReference type="Proteomes" id="UP000030106">
    <property type="component" value="Unassembled WGS sequence"/>
</dbReference>